<evidence type="ECO:0000313" key="1">
    <source>
        <dbReference type="EMBL" id="WGZ95392.1"/>
    </source>
</evidence>
<gene>
    <name evidence="1" type="ORF">QJT81_05250</name>
</gene>
<proteinExistence type="predicted"/>
<organism evidence="1">
    <name type="scientific">Candidatus Thiothrix putei</name>
    <dbReference type="NCBI Taxonomy" id="3080811"/>
    <lineage>
        <taxon>Bacteria</taxon>
        <taxon>Pseudomonadati</taxon>
        <taxon>Pseudomonadota</taxon>
        <taxon>Gammaproteobacteria</taxon>
        <taxon>Thiotrichales</taxon>
        <taxon>Thiotrichaceae</taxon>
        <taxon>Thiothrix</taxon>
    </lineage>
</organism>
<reference evidence="1" key="2">
    <citation type="submission" date="2023-04" db="EMBL/GenBank/DDBJ databases">
        <authorList>
            <person name="Beletskiy A.V."/>
            <person name="Mardanov A.V."/>
            <person name="Ravin N.V."/>
        </authorList>
    </citation>
    <scope>NUCLEOTIDE SEQUENCE</scope>
    <source>
        <strain evidence="1">GKL-02</strain>
    </source>
</reference>
<name>A0AA95HDP4_9GAMM</name>
<sequence length="106" mass="12181">MYRRTTLLLSGLARTARGPSMSASPGKIEIQGVAEIRGEKVFVLRFIQGRNPQWVQKPFFAKYDEQATWLNHLKPAFGAKQFFYEAEYADMIAHRQEILTELEGEC</sequence>
<accession>A0AA95HDP4</accession>
<reference evidence="1" key="1">
    <citation type="journal article" date="2023" name="Int. J. Mol. Sci.">
        <title>Metagenomics Revealed a New Genus 'Candidatus Thiocaldithrix dubininis' gen. nov., sp. nov. and a New Species 'Candidatus Thiothrix putei' sp. nov. in the Family Thiotrichaceae, Some Members of Which Have Traits of Both Na+- and H+-Motive Energetics.</title>
        <authorList>
            <person name="Ravin N.V."/>
            <person name="Muntyan M.S."/>
            <person name="Smolyakov D.D."/>
            <person name="Rudenko T.S."/>
            <person name="Beletsky A.V."/>
            <person name="Mardanov A.V."/>
            <person name="Grabovich M.Y."/>
        </authorList>
    </citation>
    <scope>NUCLEOTIDE SEQUENCE</scope>
    <source>
        <strain evidence="1">GKL-02</strain>
    </source>
</reference>
<dbReference type="EMBL" id="CP124756">
    <property type="protein sequence ID" value="WGZ95392.1"/>
    <property type="molecule type" value="Genomic_DNA"/>
</dbReference>
<dbReference type="Proteomes" id="UP001301326">
    <property type="component" value="Chromosome"/>
</dbReference>
<dbReference type="KEGG" id="tput:QJT81_05250"/>
<dbReference type="AlphaFoldDB" id="A0AA95HDP4"/>
<protein>
    <submittedName>
        <fullName evidence="1">Uncharacterized protein</fullName>
    </submittedName>
</protein>